<keyword evidence="1" id="KW-1133">Transmembrane helix</keyword>
<protein>
    <submittedName>
        <fullName evidence="2">Uncharacterized protein</fullName>
    </submittedName>
</protein>
<proteinExistence type="predicted"/>
<feature type="transmembrane region" description="Helical" evidence="1">
    <location>
        <begin position="90"/>
        <end position="110"/>
    </location>
</feature>
<reference evidence="2 3" key="1">
    <citation type="submission" date="2018-06" db="EMBL/GenBank/DDBJ databases">
        <title>Genomic Encyclopedia of Type Strains, Phase III (KMG-III): the genomes of soil and plant-associated and newly described type strains.</title>
        <authorList>
            <person name="Whitman W."/>
        </authorList>
    </citation>
    <scope>NUCLEOTIDE SEQUENCE [LARGE SCALE GENOMIC DNA]</scope>
    <source>
        <strain evidence="2 3">CGMCC 1.12504</strain>
    </source>
</reference>
<evidence type="ECO:0000256" key="1">
    <source>
        <dbReference type="SAM" id="Phobius"/>
    </source>
</evidence>
<accession>A0A328WU30</accession>
<keyword evidence="1" id="KW-0812">Transmembrane</keyword>
<keyword evidence="1" id="KW-0472">Membrane</keyword>
<gene>
    <name evidence="2" type="ORF">B0I10_103162</name>
</gene>
<sequence length="210" mass="25145">MKATKENLDLIDRYLEQRKLDFLDYKLEIKDHIASQVEDLCEKQNINFEDALPKVLKEWEPSLILKSSIWISNKDSFPAIVISGIKKRYLIYNSIILPVMIVFFVLQFIFKNEFENENTSKLLFIVSTSLSLLLSVLRYFTFRSNYQTSYSYEFNRIYKMAIMFWCFDMMFYYNSGITTILFKAMVVTYFPIAIYSFLKHMQFKNRVINL</sequence>
<dbReference type="EMBL" id="QLSV01000003">
    <property type="protein sequence ID" value="RAR49741.1"/>
    <property type="molecule type" value="Genomic_DNA"/>
</dbReference>
<evidence type="ECO:0000313" key="2">
    <source>
        <dbReference type="EMBL" id="RAR49741.1"/>
    </source>
</evidence>
<keyword evidence="3" id="KW-1185">Reference proteome</keyword>
<evidence type="ECO:0000313" key="3">
    <source>
        <dbReference type="Proteomes" id="UP000249518"/>
    </source>
</evidence>
<dbReference type="RefSeq" id="WP_112085182.1">
    <property type="nucleotide sequence ID" value="NZ_QLSV01000003.1"/>
</dbReference>
<name>A0A328WU30_9FLAO</name>
<comment type="caution">
    <text evidence="2">The sequence shown here is derived from an EMBL/GenBank/DDBJ whole genome shotgun (WGS) entry which is preliminary data.</text>
</comment>
<feature type="transmembrane region" description="Helical" evidence="1">
    <location>
        <begin position="180"/>
        <end position="198"/>
    </location>
</feature>
<organism evidence="2 3">
    <name type="scientific">Flavobacterium lacus</name>
    <dbReference type="NCBI Taxonomy" id="1353778"/>
    <lineage>
        <taxon>Bacteria</taxon>
        <taxon>Pseudomonadati</taxon>
        <taxon>Bacteroidota</taxon>
        <taxon>Flavobacteriia</taxon>
        <taxon>Flavobacteriales</taxon>
        <taxon>Flavobacteriaceae</taxon>
        <taxon>Flavobacterium</taxon>
    </lineage>
</organism>
<feature type="transmembrane region" description="Helical" evidence="1">
    <location>
        <begin position="157"/>
        <end position="174"/>
    </location>
</feature>
<feature type="transmembrane region" description="Helical" evidence="1">
    <location>
        <begin position="122"/>
        <end position="141"/>
    </location>
</feature>
<dbReference type="Proteomes" id="UP000249518">
    <property type="component" value="Unassembled WGS sequence"/>
</dbReference>
<dbReference type="OrthoDB" id="1188278at2"/>
<dbReference type="AlphaFoldDB" id="A0A328WU30"/>